<dbReference type="PANTHER" id="PTHR36091:SF1">
    <property type="entry name" value="ALTERED INHERITANCE OF MITOCHONDRIA PROTEIN 9, MITOCHONDRIAL"/>
    <property type="match status" value="1"/>
</dbReference>
<name>A0A0P1KVN0_9SACH</name>
<dbReference type="OrthoDB" id="2968323at2759"/>
<evidence type="ECO:0000256" key="6">
    <source>
        <dbReference type="ARBA" id="ARBA00031849"/>
    </source>
</evidence>
<protein>
    <recommendedName>
        <fullName evidence="3">Altered inheritance of mitochondria protein 9, mitochondrial</fullName>
    </recommendedName>
    <alternativeName>
        <fullName evidence="6">Found in mitochondrial proteome protein 29</fullName>
    </alternativeName>
</protein>
<dbReference type="SUPFAM" id="SSF56112">
    <property type="entry name" value="Protein kinase-like (PK-like)"/>
    <property type="match status" value="1"/>
</dbReference>
<evidence type="ECO:0000256" key="2">
    <source>
        <dbReference type="ARBA" id="ARBA00005543"/>
    </source>
</evidence>
<gene>
    <name evidence="7" type="ORF">LAQU0_S09e01640g</name>
</gene>
<evidence type="ECO:0000256" key="1">
    <source>
        <dbReference type="ARBA" id="ARBA00004173"/>
    </source>
</evidence>
<evidence type="ECO:0000256" key="5">
    <source>
        <dbReference type="ARBA" id="ARBA00023128"/>
    </source>
</evidence>
<evidence type="ECO:0000313" key="7">
    <source>
        <dbReference type="EMBL" id="CUS23298.1"/>
    </source>
</evidence>
<dbReference type="InterPro" id="IPR051035">
    <property type="entry name" value="Mito_inheritance_9"/>
</dbReference>
<keyword evidence="8" id="KW-1185">Reference proteome</keyword>
<accession>A0A0P1KVN0</accession>
<dbReference type="InterPro" id="IPR011009">
    <property type="entry name" value="Kinase-like_dom_sf"/>
</dbReference>
<reference evidence="8" key="1">
    <citation type="submission" date="2015-10" db="EMBL/GenBank/DDBJ databases">
        <authorList>
            <person name="Devillers H."/>
        </authorList>
    </citation>
    <scope>NUCLEOTIDE SEQUENCE [LARGE SCALE GENOMIC DNA]</scope>
</reference>
<organism evidence="7 8">
    <name type="scientific">Lachancea quebecensis</name>
    <dbReference type="NCBI Taxonomy" id="1654605"/>
    <lineage>
        <taxon>Eukaryota</taxon>
        <taxon>Fungi</taxon>
        <taxon>Dikarya</taxon>
        <taxon>Ascomycota</taxon>
        <taxon>Saccharomycotina</taxon>
        <taxon>Saccharomycetes</taxon>
        <taxon>Saccharomycetales</taxon>
        <taxon>Saccharomycetaceae</taxon>
        <taxon>Lachancea</taxon>
    </lineage>
</organism>
<dbReference type="AlphaFoldDB" id="A0A0P1KVN0"/>
<comment type="similarity">
    <text evidence="2">Belongs to the AIM9 family.</text>
</comment>
<proteinExistence type="inferred from homology"/>
<dbReference type="Proteomes" id="UP000236544">
    <property type="component" value="Unassembled WGS sequence"/>
</dbReference>
<dbReference type="GO" id="GO:0005739">
    <property type="term" value="C:mitochondrion"/>
    <property type="evidence" value="ECO:0007669"/>
    <property type="project" value="UniProtKB-SubCell"/>
</dbReference>
<comment type="subcellular location">
    <subcellularLocation>
        <location evidence="1">Mitochondrion</location>
    </subcellularLocation>
</comment>
<keyword evidence="4" id="KW-0809">Transit peptide</keyword>
<evidence type="ECO:0000256" key="3">
    <source>
        <dbReference type="ARBA" id="ARBA00016197"/>
    </source>
</evidence>
<sequence length="619" mass="70748">MLRCNLRIPVQVNKALGTLAPLRSMKSRFGLRCISDKPNEVFTKLSDDNDPQRDAFFKYSWGSWLVNDRQEKEKRTTKFSIEGLTDVINDLHAQSKEKAKNEADKGSIPPPSYNPNLTVSLPHNLSAVTLGSLNPNETLRVTAMASIHEGKHHRIYKVDTNADKSFILRIPYATNSEAAISYRLKSEVATMDFADLKLGIKVPKVYCFGANALNPIRQPFILEEHIEGRLLMRDWNPLEDDASDKKAHISKLNKVIDPLSQFQSKLLSVEFNQFGSLYFAKDYQESEEPAYEGEENESLKSRWRVGPSVERCFWRQKSALPLDKLMQFVGPWPKTKPMEVVKSLGLLEAENAKARLALQQADASPAPIEESVLREQIRTFENVAKISSSLFNTKSHVIPNIDSLLKPRLYHPDLDPMNVLLGDKDDSTPYLLDFENTSIKPFILQNSPQFVAYDGPKIYNLEEDVEGYKDLSDAEKVQYQFMYKRTRNQHLWESALNKNFSKLISAVAPPVKLLRSPYVACVERKNDTEYLLVDESLIQLREVWEVFAKNKLVSEKKFPLEYTEQQLQKHSTDLNAFHEQLIKSPFAATQGWIPQDMFENLVKAGILIKDKSGDYTIKQ</sequence>
<keyword evidence="5" id="KW-0496">Mitochondrion</keyword>
<evidence type="ECO:0000256" key="4">
    <source>
        <dbReference type="ARBA" id="ARBA00022946"/>
    </source>
</evidence>
<dbReference type="PANTHER" id="PTHR36091">
    <property type="entry name" value="ALTERED INHERITANCE OF MITOCHONDRIA PROTEIN 9, MITOCHONDRIAL"/>
    <property type="match status" value="1"/>
</dbReference>
<dbReference type="EMBL" id="LN890527">
    <property type="protein sequence ID" value="CUS23298.1"/>
    <property type="molecule type" value="Genomic_DNA"/>
</dbReference>
<evidence type="ECO:0000313" key="8">
    <source>
        <dbReference type="Proteomes" id="UP000236544"/>
    </source>
</evidence>